<evidence type="ECO:0000256" key="5">
    <source>
        <dbReference type="ARBA" id="ARBA00023136"/>
    </source>
</evidence>
<evidence type="ECO:0000256" key="1">
    <source>
        <dbReference type="ARBA" id="ARBA00004651"/>
    </source>
</evidence>
<dbReference type="PANTHER" id="PTHR30294">
    <property type="entry name" value="MEMBRANE COMPONENT OF ABC TRANSPORTER YHHJ-RELATED"/>
    <property type="match status" value="1"/>
</dbReference>
<dbReference type="InterPro" id="IPR013525">
    <property type="entry name" value="ABC2_TM"/>
</dbReference>
<keyword evidence="2" id="KW-1003">Cell membrane</keyword>
<evidence type="ECO:0000259" key="7">
    <source>
        <dbReference type="Pfam" id="PF12698"/>
    </source>
</evidence>
<feature type="transmembrane region" description="Helical" evidence="6">
    <location>
        <begin position="270"/>
        <end position="292"/>
    </location>
</feature>
<feature type="transmembrane region" description="Helical" evidence="6">
    <location>
        <begin position="21"/>
        <end position="44"/>
    </location>
</feature>
<evidence type="ECO:0000256" key="6">
    <source>
        <dbReference type="SAM" id="Phobius"/>
    </source>
</evidence>
<dbReference type="InterPro" id="IPR051449">
    <property type="entry name" value="ABC-2_transporter_component"/>
</dbReference>
<protein>
    <submittedName>
        <fullName evidence="8">Transporter</fullName>
    </submittedName>
</protein>
<keyword evidence="4 6" id="KW-1133">Transmembrane helix</keyword>
<feature type="transmembrane region" description="Helical" evidence="6">
    <location>
        <begin position="229"/>
        <end position="250"/>
    </location>
</feature>
<evidence type="ECO:0000313" key="9">
    <source>
        <dbReference type="Proteomes" id="UP001157134"/>
    </source>
</evidence>
<evidence type="ECO:0000256" key="4">
    <source>
        <dbReference type="ARBA" id="ARBA00022989"/>
    </source>
</evidence>
<name>A0ABQ6H8N9_9GAMM</name>
<sequence>MMQLKALFSKEVKEAFRDKRALLAAFGMAFMAPIMLIVMSEFAIKQSVETPPAYIKLSGGEYAPSFVKHLADNNIYPMSEADEADKPMWEKRDIQLKIPETYKEDLEAGKSVKLVLTADYGEQSHRTTIRRVRDAIYGYSRQIAYQRVMLRGVDVNLLKPIDLSEQDTQLPSSNASFITMMLGIYLLFGAFISGLSVAVDTSAGERERNVLEILLCQPVSTMKVVLAKLMAATTIAVTAIVLMLALSVVSMSFVDLSELGLTFSLDLQTALSLLVVLIPVCFFASSLQLFFAFNAKTFKEAQSLVSMIIILPGMVPFALSMMDDRPQWLDWAPISGQYLIMEDIFKGEAVGLDVLLFTGAITVLLTALLVKVMAQRLKSEKVVLALS</sequence>
<accession>A0ABQ6H8N9</accession>
<dbReference type="RefSeq" id="WP_284295917.1">
    <property type="nucleotide sequence ID" value="NZ_BSSV01000001.1"/>
</dbReference>
<feature type="transmembrane region" description="Helical" evidence="6">
    <location>
        <begin position="177"/>
        <end position="199"/>
    </location>
</feature>
<evidence type="ECO:0000256" key="3">
    <source>
        <dbReference type="ARBA" id="ARBA00022692"/>
    </source>
</evidence>
<proteinExistence type="predicted"/>
<keyword evidence="3 6" id="KW-0812">Transmembrane</keyword>
<dbReference type="PANTHER" id="PTHR30294:SF29">
    <property type="entry name" value="MULTIDRUG ABC TRANSPORTER PERMEASE YBHS-RELATED"/>
    <property type="match status" value="1"/>
</dbReference>
<comment type="subcellular location">
    <subcellularLocation>
        <location evidence="1">Cell membrane</location>
        <topology evidence="1">Multi-pass membrane protein</topology>
    </subcellularLocation>
</comment>
<comment type="caution">
    <text evidence="8">The sequence shown here is derived from an EMBL/GenBank/DDBJ whole genome shotgun (WGS) entry which is preliminary data.</text>
</comment>
<dbReference type="EMBL" id="BSSV01000001">
    <property type="protein sequence ID" value="GLX84359.1"/>
    <property type="molecule type" value="Genomic_DNA"/>
</dbReference>
<evidence type="ECO:0000313" key="8">
    <source>
        <dbReference type="EMBL" id="GLX84359.1"/>
    </source>
</evidence>
<organism evidence="8 9">
    <name type="scientific">Thalassotalea loyana</name>
    <dbReference type="NCBI Taxonomy" id="280483"/>
    <lineage>
        <taxon>Bacteria</taxon>
        <taxon>Pseudomonadati</taxon>
        <taxon>Pseudomonadota</taxon>
        <taxon>Gammaproteobacteria</taxon>
        <taxon>Alteromonadales</taxon>
        <taxon>Colwelliaceae</taxon>
        <taxon>Thalassotalea</taxon>
    </lineage>
</organism>
<reference evidence="8 9" key="1">
    <citation type="submission" date="2023-03" db="EMBL/GenBank/DDBJ databases">
        <title>Thalassotalea loyana LMG 22536T draft genome sequence.</title>
        <authorList>
            <person name="Sawabe T."/>
        </authorList>
    </citation>
    <scope>NUCLEOTIDE SEQUENCE [LARGE SCALE GENOMIC DNA]</scope>
    <source>
        <strain evidence="8 9">LMG 22536</strain>
    </source>
</reference>
<gene>
    <name evidence="8" type="primary">natB</name>
    <name evidence="8" type="ORF">tloyanaT_06110</name>
</gene>
<keyword evidence="5 6" id="KW-0472">Membrane</keyword>
<dbReference type="Proteomes" id="UP001157134">
    <property type="component" value="Unassembled WGS sequence"/>
</dbReference>
<feature type="domain" description="ABC-2 type transporter transmembrane" evidence="7">
    <location>
        <begin position="28"/>
        <end position="332"/>
    </location>
</feature>
<keyword evidence="9" id="KW-1185">Reference proteome</keyword>
<evidence type="ECO:0000256" key="2">
    <source>
        <dbReference type="ARBA" id="ARBA00022475"/>
    </source>
</evidence>
<feature type="transmembrane region" description="Helical" evidence="6">
    <location>
        <begin position="304"/>
        <end position="322"/>
    </location>
</feature>
<feature type="transmembrane region" description="Helical" evidence="6">
    <location>
        <begin position="349"/>
        <end position="370"/>
    </location>
</feature>
<dbReference type="Pfam" id="PF12698">
    <property type="entry name" value="ABC2_membrane_3"/>
    <property type="match status" value="1"/>
</dbReference>